<dbReference type="PANTHER" id="PTHR33209">
    <property type="entry name" value="PROTEASE 4"/>
    <property type="match status" value="1"/>
</dbReference>
<feature type="transmembrane region" description="Helical" evidence="5">
    <location>
        <begin position="12"/>
        <end position="34"/>
    </location>
</feature>
<keyword evidence="5" id="KW-0472">Membrane</keyword>
<dbReference type="Gene3D" id="3.90.226.10">
    <property type="entry name" value="2-enoyl-CoA Hydratase, Chain A, domain 1"/>
    <property type="match status" value="3"/>
</dbReference>
<keyword evidence="2" id="KW-0645">Protease</keyword>
<dbReference type="Pfam" id="PF01343">
    <property type="entry name" value="Peptidase_S49"/>
    <property type="match status" value="1"/>
</dbReference>
<evidence type="ECO:0000256" key="4">
    <source>
        <dbReference type="ARBA" id="ARBA00022825"/>
    </source>
</evidence>
<keyword evidence="4" id="KW-0720">Serine protease</keyword>
<dbReference type="PANTHER" id="PTHR33209:SF1">
    <property type="entry name" value="PEPTIDASE S49 DOMAIN-CONTAINING PROTEIN"/>
    <property type="match status" value="1"/>
</dbReference>
<name>A0A382L524_9ZZZZ</name>
<dbReference type="InterPro" id="IPR047217">
    <property type="entry name" value="S49_SppA_67K_type_N"/>
</dbReference>
<reference evidence="7" key="1">
    <citation type="submission" date="2018-05" db="EMBL/GenBank/DDBJ databases">
        <authorList>
            <person name="Lanie J.A."/>
            <person name="Ng W.-L."/>
            <person name="Kazmierczak K.M."/>
            <person name="Andrzejewski T.M."/>
            <person name="Davidsen T.M."/>
            <person name="Wayne K.J."/>
            <person name="Tettelin H."/>
            <person name="Glass J.I."/>
            <person name="Rusch D."/>
            <person name="Podicherti R."/>
            <person name="Tsui H.-C.T."/>
            <person name="Winkler M.E."/>
        </authorList>
    </citation>
    <scope>NUCLEOTIDE SEQUENCE</scope>
</reference>
<dbReference type="EMBL" id="UINC01084792">
    <property type="protein sequence ID" value="SVC31770.1"/>
    <property type="molecule type" value="Genomic_DNA"/>
</dbReference>
<accession>A0A382L524</accession>
<dbReference type="GO" id="GO:0008236">
    <property type="term" value="F:serine-type peptidase activity"/>
    <property type="evidence" value="ECO:0007669"/>
    <property type="project" value="UniProtKB-KW"/>
</dbReference>
<organism evidence="7">
    <name type="scientific">marine metagenome</name>
    <dbReference type="NCBI Taxonomy" id="408172"/>
    <lineage>
        <taxon>unclassified sequences</taxon>
        <taxon>metagenomes</taxon>
        <taxon>ecological metagenomes</taxon>
    </lineage>
</organism>
<sequence length="406" mass="44668">MKEFWLDVLKRFLASAGVAILFGVISVVLLTLVISSVLRPSEKEAPEEAILVIDLTMNLTDRPSGLDFEQLALQALAKQGQPRQFHLLEVTRAIRKAAGDDGILGIFLKGSLQPAGYGCGYAALAELGEALDDFRKSKKTIVGYAVDPSLRDYLVFSHADELFLNPYGTVEFGGMAAEVTFYGKAFEEYGIGVQVARTGEYKSAVEPYLSDHFSDSNREQLEEVLGDRWRDYLGHVSRNRELSLEQLQKIPDESFWLTGEKAVLAGLIDKEAHYDQVIDRLNEIGEVEEETGEFAQVTLDDYVDRPRTMSDVVALEDDDRPAVSVVYLEGAILDGWGDDGVFVGGDEIADRLRDIRQDDKTEVVVLRVNSPGGSVTGAEAVRREVERVRADDIPVVISMGSVAASG</sequence>
<evidence type="ECO:0000256" key="5">
    <source>
        <dbReference type="SAM" id="Phobius"/>
    </source>
</evidence>
<evidence type="ECO:0000256" key="2">
    <source>
        <dbReference type="ARBA" id="ARBA00022670"/>
    </source>
</evidence>
<dbReference type="GO" id="GO:0006508">
    <property type="term" value="P:proteolysis"/>
    <property type="evidence" value="ECO:0007669"/>
    <property type="project" value="UniProtKB-KW"/>
</dbReference>
<keyword evidence="5" id="KW-0812">Transmembrane</keyword>
<dbReference type="InterPro" id="IPR002142">
    <property type="entry name" value="Peptidase_S49"/>
</dbReference>
<keyword evidence="5" id="KW-1133">Transmembrane helix</keyword>
<proteinExistence type="inferred from homology"/>
<dbReference type="SUPFAM" id="SSF52096">
    <property type="entry name" value="ClpP/crotonase"/>
    <property type="match status" value="2"/>
</dbReference>
<evidence type="ECO:0000313" key="7">
    <source>
        <dbReference type="EMBL" id="SVC31770.1"/>
    </source>
</evidence>
<feature type="domain" description="Peptidase S49" evidence="6">
    <location>
        <begin position="134"/>
        <end position="284"/>
    </location>
</feature>
<dbReference type="CDD" id="cd07018">
    <property type="entry name" value="S49_SppA_67K_type"/>
    <property type="match status" value="1"/>
</dbReference>
<evidence type="ECO:0000256" key="3">
    <source>
        <dbReference type="ARBA" id="ARBA00022801"/>
    </source>
</evidence>
<gene>
    <name evidence="7" type="ORF">METZ01_LOCUS284624</name>
</gene>
<keyword evidence="3" id="KW-0378">Hydrolase</keyword>
<evidence type="ECO:0000259" key="6">
    <source>
        <dbReference type="Pfam" id="PF01343"/>
    </source>
</evidence>
<evidence type="ECO:0000256" key="1">
    <source>
        <dbReference type="ARBA" id="ARBA00008683"/>
    </source>
</evidence>
<comment type="similarity">
    <text evidence="1">Belongs to the peptidase S49 family.</text>
</comment>
<feature type="non-terminal residue" evidence="7">
    <location>
        <position position="406"/>
    </location>
</feature>
<dbReference type="InterPro" id="IPR029045">
    <property type="entry name" value="ClpP/crotonase-like_dom_sf"/>
</dbReference>
<dbReference type="AlphaFoldDB" id="A0A382L524"/>
<protein>
    <recommendedName>
        <fullName evidence="6">Peptidase S49 domain-containing protein</fullName>
    </recommendedName>
</protein>